<reference evidence="1" key="1">
    <citation type="submission" date="2018-02" db="EMBL/GenBank/DDBJ databases">
        <title>Rhizophora mucronata_Transcriptome.</title>
        <authorList>
            <person name="Meera S.P."/>
            <person name="Sreeshan A."/>
            <person name="Augustine A."/>
        </authorList>
    </citation>
    <scope>NUCLEOTIDE SEQUENCE</scope>
    <source>
        <tissue evidence="1">Leaf</tissue>
    </source>
</reference>
<dbReference type="AlphaFoldDB" id="A0A2P2PD06"/>
<accession>A0A2P2PD06</accession>
<name>A0A2P2PD06_RHIMU</name>
<protein>
    <submittedName>
        <fullName evidence="1">Uncharacterized protein</fullName>
    </submittedName>
</protein>
<sequence length="56" mass="6306">MPRFSYDLVEKFWAELAGFEYVSFKSLGSNLVWIPALKNGSNNVQALISNLHSQGM</sequence>
<evidence type="ECO:0000313" key="1">
    <source>
        <dbReference type="EMBL" id="MBX52549.1"/>
    </source>
</evidence>
<dbReference type="EMBL" id="GGEC01072065">
    <property type="protein sequence ID" value="MBX52549.1"/>
    <property type="molecule type" value="Transcribed_RNA"/>
</dbReference>
<organism evidence="1">
    <name type="scientific">Rhizophora mucronata</name>
    <name type="common">Asiatic mangrove</name>
    <dbReference type="NCBI Taxonomy" id="61149"/>
    <lineage>
        <taxon>Eukaryota</taxon>
        <taxon>Viridiplantae</taxon>
        <taxon>Streptophyta</taxon>
        <taxon>Embryophyta</taxon>
        <taxon>Tracheophyta</taxon>
        <taxon>Spermatophyta</taxon>
        <taxon>Magnoliopsida</taxon>
        <taxon>eudicotyledons</taxon>
        <taxon>Gunneridae</taxon>
        <taxon>Pentapetalae</taxon>
        <taxon>rosids</taxon>
        <taxon>fabids</taxon>
        <taxon>Malpighiales</taxon>
        <taxon>Rhizophoraceae</taxon>
        <taxon>Rhizophora</taxon>
    </lineage>
</organism>
<proteinExistence type="predicted"/>